<organism evidence="8">
    <name type="scientific">Neodiprion lecontei</name>
    <name type="common">Redheaded pine sawfly</name>
    <dbReference type="NCBI Taxonomy" id="441921"/>
    <lineage>
        <taxon>Eukaryota</taxon>
        <taxon>Metazoa</taxon>
        <taxon>Ecdysozoa</taxon>
        <taxon>Arthropoda</taxon>
        <taxon>Hexapoda</taxon>
        <taxon>Insecta</taxon>
        <taxon>Pterygota</taxon>
        <taxon>Neoptera</taxon>
        <taxon>Endopterygota</taxon>
        <taxon>Hymenoptera</taxon>
        <taxon>Tenthredinoidea</taxon>
        <taxon>Diprionidae</taxon>
        <taxon>Diprioninae</taxon>
        <taxon>Neodiprion</taxon>
    </lineage>
</organism>
<dbReference type="GO" id="GO:0015232">
    <property type="term" value="F:heme transmembrane transporter activity"/>
    <property type="evidence" value="ECO:0007669"/>
    <property type="project" value="TreeGrafter"/>
</dbReference>
<feature type="transmembrane region" description="Helical" evidence="5">
    <location>
        <begin position="281"/>
        <end position="302"/>
    </location>
</feature>
<feature type="transmembrane region" description="Helical" evidence="5">
    <location>
        <begin position="375"/>
        <end position="394"/>
    </location>
</feature>
<keyword evidence="3 5" id="KW-1133">Transmembrane helix</keyword>
<dbReference type="InterPro" id="IPR011701">
    <property type="entry name" value="MFS"/>
</dbReference>
<feature type="transmembrane region" description="Helical" evidence="5">
    <location>
        <begin position="415"/>
        <end position="432"/>
    </location>
</feature>
<feature type="transmembrane region" description="Helical" evidence="5">
    <location>
        <begin position="222"/>
        <end position="242"/>
    </location>
</feature>
<sequence>MVAAINEGFASAPEVITVQENDFRMSAILESEKTLGEDGEKTESEAEIKVYKRRWLQLGLFFIYGASNNMHWIQFTIVGNIISKYYGVSPLAVDWTSTIFHVMYVALMLPASYVMDRVGLRWACLIGSLGISIGSWIKFFSASPDRFVVAFVGQTIVASAQVFVSTGPVRLSALWFGSNQVATATSIGCFGPLMGISTLFLITPMIVRDHENIEDIGNDLTLLFLGMAILSTIVTVALFFFFRDEPRLPPSEARALQKANSEAEAGQFWPTLKRILSNKSFLMLWNSYGISGGVLDMISALVNPFLLFHFKNGEEDAGRLGLLMWFTGSFASIIFGMILDKTKKFKALNIFIYAFTLVGEILFAVGLLMEIRWVVYLAIIVLGVFGVTYGSIGFELAAESTYPEPENVTSGLLRVANQLYGAIMVVIAGALLRTYGDVVAHGCLIIVVGVGLALVVFVKTDLKRLNAKEHCDPKRNRVAESQVVEPETIQTKL</sequence>
<dbReference type="GeneID" id="107222482"/>
<comment type="subcellular location">
    <subcellularLocation>
        <location evidence="1">Membrane</location>
        <topology evidence="1">Multi-pass membrane protein</topology>
    </subcellularLocation>
</comment>
<evidence type="ECO:0000256" key="4">
    <source>
        <dbReference type="ARBA" id="ARBA00023136"/>
    </source>
</evidence>
<evidence type="ECO:0000256" key="2">
    <source>
        <dbReference type="ARBA" id="ARBA00022692"/>
    </source>
</evidence>
<dbReference type="RefSeq" id="XP_015517352.1">
    <property type="nucleotide sequence ID" value="XM_015661866.2"/>
</dbReference>
<dbReference type="InterPro" id="IPR036259">
    <property type="entry name" value="MFS_trans_sf"/>
</dbReference>
<dbReference type="Proteomes" id="UP000829291">
    <property type="component" value="Chromosome 1"/>
</dbReference>
<feature type="transmembrane region" description="Helical" evidence="5">
    <location>
        <begin position="351"/>
        <end position="369"/>
    </location>
</feature>
<dbReference type="InParanoid" id="A0A6J0BST1"/>
<keyword evidence="4 5" id="KW-0472">Membrane</keyword>
<dbReference type="Gene3D" id="1.20.1250.20">
    <property type="entry name" value="MFS general substrate transporter like domains"/>
    <property type="match status" value="2"/>
</dbReference>
<accession>A0A6J0BST1</accession>
<dbReference type="SUPFAM" id="SSF103473">
    <property type="entry name" value="MFS general substrate transporter"/>
    <property type="match status" value="1"/>
</dbReference>
<dbReference type="GO" id="GO:0020037">
    <property type="term" value="F:heme binding"/>
    <property type="evidence" value="ECO:0007669"/>
    <property type="project" value="TreeGrafter"/>
</dbReference>
<reference evidence="8" key="1">
    <citation type="submission" date="2025-08" db="UniProtKB">
        <authorList>
            <consortium name="RefSeq"/>
        </authorList>
    </citation>
    <scope>IDENTIFICATION</scope>
    <source>
        <tissue evidence="8">Thorax and Abdomen</tissue>
    </source>
</reference>
<keyword evidence="2 5" id="KW-0812">Transmembrane</keyword>
<feature type="transmembrane region" description="Helical" evidence="5">
    <location>
        <begin position="181"/>
        <end position="202"/>
    </location>
</feature>
<evidence type="ECO:0000313" key="7">
    <source>
        <dbReference type="Proteomes" id="UP000829291"/>
    </source>
</evidence>
<feature type="domain" description="Major facilitator superfamily (MFS) profile" evidence="6">
    <location>
        <begin position="53"/>
        <end position="463"/>
    </location>
</feature>
<evidence type="ECO:0000313" key="8">
    <source>
        <dbReference type="RefSeq" id="XP_015517352.1"/>
    </source>
</evidence>
<keyword evidence="7" id="KW-1185">Reference proteome</keyword>
<feature type="transmembrane region" description="Helical" evidence="5">
    <location>
        <begin position="322"/>
        <end position="339"/>
    </location>
</feature>
<feature type="transmembrane region" description="Helical" evidence="5">
    <location>
        <begin position="122"/>
        <end position="141"/>
    </location>
</feature>
<dbReference type="InterPro" id="IPR020846">
    <property type="entry name" value="MFS_dom"/>
</dbReference>
<feature type="transmembrane region" description="Helical" evidence="5">
    <location>
        <begin position="147"/>
        <end position="169"/>
    </location>
</feature>
<feature type="transmembrane region" description="Helical" evidence="5">
    <location>
        <begin position="438"/>
        <end position="458"/>
    </location>
</feature>
<gene>
    <name evidence="8" type="primary">LOC107222482</name>
</gene>
<dbReference type="GO" id="GO:0097037">
    <property type="term" value="P:heme export"/>
    <property type="evidence" value="ECO:0007669"/>
    <property type="project" value="TreeGrafter"/>
</dbReference>
<dbReference type="PROSITE" id="PS50850">
    <property type="entry name" value="MFS"/>
    <property type="match status" value="1"/>
</dbReference>
<dbReference type="OrthoDB" id="7666672at2759"/>
<proteinExistence type="predicted"/>
<dbReference type="KEGG" id="nlo:107222482"/>
<name>A0A6J0BST1_NEOLC</name>
<feature type="transmembrane region" description="Helical" evidence="5">
    <location>
        <begin position="58"/>
        <end position="83"/>
    </location>
</feature>
<dbReference type="InterPro" id="IPR049680">
    <property type="entry name" value="FLVCR1-2_SLC49-like"/>
</dbReference>
<protein>
    <submittedName>
        <fullName evidence="8">Uncharacterized MFS-type transporter C09D4.1</fullName>
    </submittedName>
</protein>
<dbReference type="AlphaFoldDB" id="A0A6J0BST1"/>
<dbReference type="Pfam" id="PF07690">
    <property type="entry name" value="MFS_1"/>
    <property type="match status" value="1"/>
</dbReference>
<dbReference type="PANTHER" id="PTHR10924:SF4">
    <property type="entry name" value="GH15861P"/>
    <property type="match status" value="1"/>
</dbReference>
<dbReference type="GO" id="GO:0016020">
    <property type="term" value="C:membrane"/>
    <property type="evidence" value="ECO:0007669"/>
    <property type="project" value="UniProtKB-SubCell"/>
</dbReference>
<evidence type="ECO:0000256" key="3">
    <source>
        <dbReference type="ARBA" id="ARBA00022989"/>
    </source>
</evidence>
<evidence type="ECO:0000259" key="6">
    <source>
        <dbReference type="PROSITE" id="PS50850"/>
    </source>
</evidence>
<dbReference type="PANTHER" id="PTHR10924">
    <property type="entry name" value="MAJOR FACILITATOR SUPERFAMILY PROTEIN-RELATED"/>
    <property type="match status" value="1"/>
</dbReference>
<evidence type="ECO:0000256" key="5">
    <source>
        <dbReference type="SAM" id="Phobius"/>
    </source>
</evidence>
<evidence type="ECO:0000256" key="1">
    <source>
        <dbReference type="ARBA" id="ARBA00004141"/>
    </source>
</evidence>